<name>A0A7H0ISE2_9ACTN</name>
<accession>A0A7H0ISE2</accession>
<dbReference type="EMBL" id="CP060828">
    <property type="protein sequence ID" value="QNP75708.1"/>
    <property type="molecule type" value="Genomic_DNA"/>
</dbReference>
<evidence type="ECO:0000313" key="2">
    <source>
        <dbReference type="EMBL" id="QNP75708.1"/>
    </source>
</evidence>
<dbReference type="KEGG" id="sroi:IAG44_11740"/>
<gene>
    <name evidence="2" type="ORF">IAG44_11740</name>
</gene>
<dbReference type="Pfam" id="PF14027">
    <property type="entry name" value="Questin_oxidase"/>
    <property type="match status" value="1"/>
</dbReference>
<organism evidence="2 3">
    <name type="scientific">Streptomyces roseirectus</name>
    <dbReference type="NCBI Taxonomy" id="2768066"/>
    <lineage>
        <taxon>Bacteria</taxon>
        <taxon>Bacillati</taxon>
        <taxon>Actinomycetota</taxon>
        <taxon>Actinomycetes</taxon>
        <taxon>Kitasatosporales</taxon>
        <taxon>Streptomycetaceae</taxon>
        <taxon>Streptomyces</taxon>
    </lineage>
</organism>
<proteinExistence type="predicted"/>
<dbReference type="PANTHER" id="PTHR35870">
    <property type="entry name" value="PROTEIN, PUTATIVE (AFU_ORTHOLOGUE AFUA_5G03330)-RELATED"/>
    <property type="match status" value="1"/>
</dbReference>
<evidence type="ECO:0000313" key="3">
    <source>
        <dbReference type="Proteomes" id="UP000516052"/>
    </source>
</evidence>
<dbReference type="PANTHER" id="PTHR35870:SF1">
    <property type="entry name" value="PROTEIN, PUTATIVE (AFU_ORTHOLOGUE AFUA_5G03330)-RELATED"/>
    <property type="match status" value="1"/>
</dbReference>
<reference evidence="2 3" key="1">
    <citation type="submission" date="2020-08" db="EMBL/GenBank/DDBJ databases">
        <title>A novel species.</title>
        <authorList>
            <person name="Gao J."/>
        </authorList>
    </citation>
    <scope>NUCLEOTIDE SEQUENCE [LARGE SCALE GENOMIC DNA]</scope>
    <source>
        <strain evidence="2 3">CRXT-G-22</strain>
    </source>
</reference>
<protein>
    <submittedName>
        <fullName evidence="2">Questin oxidase family protein</fullName>
    </submittedName>
</protein>
<keyword evidence="1" id="KW-0560">Oxidoreductase</keyword>
<keyword evidence="3" id="KW-1185">Reference proteome</keyword>
<dbReference type="AlphaFoldDB" id="A0A7H0ISE2"/>
<evidence type="ECO:0000256" key="1">
    <source>
        <dbReference type="ARBA" id="ARBA00023002"/>
    </source>
</evidence>
<dbReference type="Proteomes" id="UP000516052">
    <property type="component" value="Chromosome"/>
</dbReference>
<dbReference type="GO" id="GO:0016491">
    <property type="term" value="F:oxidoreductase activity"/>
    <property type="evidence" value="ECO:0007669"/>
    <property type="project" value="UniProtKB-KW"/>
</dbReference>
<dbReference type="InterPro" id="IPR025337">
    <property type="entry name" value="Questin_oxidase-like"/>
</dbReference>
<sequence>MASVAVTYGVHERAQLETAAPTHIADTFPQAVTQILGVLPADDRTVTDLLDDTTYHIEFNGHLTNHVKHAVVALDGLGVDPRRIVAFHDNYIALTPYGCRVEPARAPQLVVDEGNWLELLGKRRDFAAYSAFFDRREKELGMPALLRTYVPRLLAGWAGALQHATIHLGWGLDAGNRRMTLEGLAYLAFAYVDCHPERARPSTAPNTDSPLDSLLRIARHWQERPGTGAAIESLYDGTTDGIHPELLRSGLQYRIARMLGEGHPRMYETPSWVDAQDPEASWDQLGYAVTVLYLTEPGDFILLHLLTALHAMRHIADALPAEERGRAVACYWTGALGVLFSRAHFVTPAKLAAIDDLFSTALDDVDDPRWAREWDWHIARAVEEDEEHNAKLVYVMRELWLRSGGRSVYRVAAGQFTATPELPPTFDEPPAD</sequence>